<feature type="repeat" description="ANK" evidence="3">
    <location>
        <begin position="855"/>
        <end position="887"/>
    </location>
</feature>
<evidence type="ECO:0000256" key="1">
    <source>
        <dbReference type="ARBA" id="ARBA00022737"/>
    </source>
</evidence>
<dbReference type="EMBL" id="JACAZI010000018">
    <property type="protein sequence ID" value="KAF7341267.1"/>
    <property type="molecule type" value="Genomic_DNA"/>
</dbReference>
<dbReference type="PANTHER" id="PTHR24198">
    <property type="entry name" value="ANKYRIN REPEAT AND PROTEIN KINASE DOMAIN-CONTAINING PROTEIN"/>
    <property type="match status" value="1"/>
</dbReference>
<organism evidence="6 7">
    <name type="scientific">Mycena venus</name>
    <dbReference type="NCBI Taxonomy" id="2733690"/>
    <lineage>
        <taxon>Eukaryota</taxon>
        <taxon>Fungi</taxon>
        <taxon>Dikarya</taxon>
        <taxon>Basidiomycota</taxon>
        <taxon>Agaricomycotina</taxon>
        <taxon>Agaricomycetes</taxon>
        <taxon>Agaricomycetidae</taxon>
        <taxon>Agaricales</taxon>
        <taxon>Marasmiineae</taxon>
        <taxon>Mycenaceae</taxon>
        <taxon>Mycena</taxon>
    </lineage>
</organism>
<comment type="caution">
    <text evidence="6">The sequence shown here is derived from an EMBL/GenBank/DDBJ whole genome shotgun (WGS) entry which is preliminary data.</text>
</comment>
<feature type="repeat" description="ANK" evidence="3">
    <location>
        <begin position="822"/>
        <end position="854"/>
    </location>
</feature>
<dbReference type="PROSITE" id="PS50297">
    <property type="entry name" value="ANK_REP_REGION"/>
    <property type="match status" value="5"/>
</dbReference>
<accession>A0A8H6XHQ0</accession>
<evidence type="ECO:0000259" key="5">
    <source>
        <dbReference type="Pfam" id="PF24883"/>
    </source>
</evidence>
<dbReference type="SUPFAM" id="SSF48403">
    <property type="entry name" value="Ankyrin repeat"/>
    <property type="match status" value="1"/>
</dbReference>
<dbReference type="InterPro" id="IPR002110">
    <property type="entry name" value="Ankyrin_rpt"/>
</dbReference>
<dbReference type="InterPro" id="IPR027417">
    <property type="entry name" value="P-loop_NTPase"/>
</dbReference>
<evidence type="ECO:0000256" key="4">
    <source>
        <dbReference type="SAM" id="MobiDB-lite"/>
    </source>
</evidence>
<feature type="repeat" description="ANK" evidence="3">
    <location>
        <begin position="789"/>
        <end position="821"/>
    </location>
</feature>
<keyword evidence="1" id="KW-0677">Repeat</keyword>
<dbReference type="Pfam" id="PF24883">
    <property type="entry name" value="NPHP3_N"/>
    <property type="match status" value="1"/>
</dbReference>
<evidence type="ECO:0000313" key="6">
    <source>
        <dbReference type="EMBL" id="KAF7341267.1"/>
    </source>
</evidence>
<dbReference type="Pfam" id="PF12796">
    <property type="entry name" value="Ank_2"/>
    <property type="match status" value="3"/>
</dbReference>
<keyword evidence="2 3" id="KW-0040">ANK repeat</keyword>
<dbReference type="OrthoDB" id="4772757at2759"/>
<evidence type="ECO:0000256" key="2">
    <source>
        <dbReference type="ARBA" id="ARBA00023043"/>
    </source>
</evidence>
<feature type="compositionally biased region" description="Acidic residues" evidence="4">
    <location>
        <begin position="1054"/>
        <end position="1075"/>
    </location>
</feature>
<proteinExistence type="predicted"/>
<protein>
    <submittedName>
        <fullName evidence="6">HET-domain-containing protein</fullName>
    </submittedName>
</protein>
<dbReference type="Proteomes" id="UP000620124">
    <property type="component" value="Unassembled WGS sequence"/>
</dbReference>
<evidence type="ECO:0000256" key="3">
    <source>
        <dbReference type="PROSITE-ProRule" id="PRU00023"/>
    </source>
</evidence>
<reference evidence="6" key="1">
    <citation type="submission" date="2020-05" db="EMBL/GenBank/DDBJ databases">
        <title>Mycena genomes resolve the evolution of fungal bioluminescence.</title>
        <authorList>
            <person name="Tsai I.J."/>
        </authorList>
    </citation>
    <scope>NUCLEOTIDE SEQUENCE</scope>
    <source>
        <strain evidence="6">CCC161011</strain>
    </source>
</reference>
<feature type="repeat" description="ANK" evidence="3">
    <location>
        <begin position="926"/>
        <end position="955"/>
    </location>
</feature>
<dbReference type="SUPFAM" id="SSF52540">
    <property type="entry name" value="P-loop containing nucleoside triphosphate hydrolases"/>
    <property type="match status" value="1"/>
</dbReference>
<gene>
    <name evidence="6" type="ORF">MVEN_01862700</name>
</gene>
<dbReference type="PANTHER" id="PTHR24198:SF165">
    <property type="entry name" value="ANKYRIN REPEAT-CONTAINING PROTEIN-RELATED"/>
    <property type="match status" value="1"/>
</dbReference>
<dbReference type="Gene3D" id="1.25.40.20">
    <property type="entry name" value="Ankyrin repeat-containing domain"/>
    <property type="match status" value="2"/>
</dbReference>
<dbReference type="AlphaFoldDB" id="A0A8H6XHQ0"/>
<feature type="domain" description="Nephrocystin 3-like N-terminal" evidence="5">
    <location>
        <begin position="232"/>
        <end position="399"/>
    </location>
</feature>
<dbReference type="Gene3D" id="3.40.50.300">
    <property type="entry name" value="P-loop containing nucleotide triphosphate hydrolases"/>
    <property type="match status" value="1"/>
</dbReference>
<dbReference type="PROSITE" id="PS50088">
    <property type="entry name" value="ANK_REPEAT"/>
    <property type="match status" value="5"/>
</dbReference>
<dbReference type="SMART" id="SM00248">
    <property type="entry name" value="ANK"/>
    <property type="match status" value="10"/>
</dbReference>
<dbReference type="InterPro" id="IPR056884">
    <property type="entry name" value="NPHP3-like_N"/>
</dbReference>
<feature type="region of interest" description="Disordered" evidence="4">
    <location>
        <begin position="1052"/>
        <end position="1075"/>
    </location>
</feature>
<dbReference type="InterPro" id="IPR036770">
    <property type="entry name" value="Ankyrin_rpt-contain_sf"/>
</dbReference>
<evidence type="ECO:0000313" key="7">
    <source>
        <dbReference type="Proteomes" id="UP000620124"/>
    </source>
</evidence>
<feature type="repeat" description="ANK" evidence="3">
    <location>
        <begin position="726"/>
        <end position="755"/>
    </location>
</feature>
<keyword evidence="7" id="KW-1185">Reference proteome</keyword>
<sequence length="1075" mass="119163">MKRPALEWIRRKSTIPSSEDSRLISPSSSEDVVKSDKTAQLVPDIFTLALDLAEQAITIAQVVPFIAPAAILLRKIVDSYEELKSASDKRGVLATYIADLTGDICATVLRTEELNHSDRIGRLKQDLEKYFALIDRGSEFIKTCDQWGNLGRFANRKQLSEEMDKLTRELSSFGARFANNRLVDLYISQAASARVQQEVSETVTQEKLETWLGSPPDMKQMQHDTEKLRTEGTGQWFLQDERFIDWENNAGMLWIEGPSGAGKSVLSSTVIQNLFTDRTLFENEKKMHPAVAFFYFSFRNKDTQNVEIMLRRIILQFSAASPYPYRILNDWYKLSDGQRLPGYQDLVEILKYLLRELGRTYIILDALDECNAGEFDQLVHLVAMLRLWTETPLHLLITSQTRSVFTKAFKGIPQIPLGFKLQQADIERFITSELSTKSELAAWKSQKDKVVNGIARKSNGMFRLASCLLHALALCLYGEPEELDEVLRSLPNDLVTIYDRFMEAIPQRFSFHVEAALRWILFPVESISLAQLADAISFDFTSRDDTYKPSRRAGNQSAIPKWLGGLIVIPQSSNQKMVTLAHASVQDYLCSDHFTKKFSHYDLCDNVSHTFIFRTCISYLLYFGHHPPLDNSLYRDTVKYPLLKYAGTHWYHHLLRSHDLEALLPMALQVLEERSGPYHAVVLSTMKKWHLDLPPLHYCCRKGYLECVRCLVRNGIDLNPVTWLDSPLYLASYFGHFEIVHLLLENGADVNLLCGRHGSALAAASYRCKAEVILLLLQNGANVNLTGGEYGSPLATASYTGKAEIVLLLLENGADVNLVDGKYGSALAAASYSGEAEIVHLLLKNGADINLVGGRYTSALAAASYNGKAEIICLLLENGADVNLAGGDYGSALATASASYRGKPEIIYLILKNGANINLAGGVFGSALAAASYWGRVEIVRLLLENGADVNLGGGKYGGALAAASCGMQLESVRILLENGADVNLAGGDYGSVLAAACACPFSGRRPIQTVRLLLKNGADLESQGARAVEEASKRHDTDLVAFLRRRLDGVVSDADDDTDDEEPSADPDITSDSE</sequence>
<name>A0A8H6XHQ0_9AGAR</name>